<sequence>MESYYLDWANLLLRWVHVITAVAWIGASFYFVMLDNSLEKPEDQESLDKGVGGEQWAVHGGGFYNSQKYLLSPKKLPDHLHWSYWESYTTWITGFALFTMSYLWNASTYLIDKSKMDWQPGAAIGVALAFFVVFWMVYDGICQIFGRRKNGDTIVGVLIAIFIVFATWLACHLFAGRAAFLLVGAMMATTMSGNVFFWIIPGQRKNVAALRAGQPVDPVHGQRGKQRSVHNTYFTLPVLFAMLSNHYSFTYTHQYNWIVLLLIMLGGAAIRQFFVVRHRFKLGNAGNPLPYALLGIAVLGLTIVWMKPQPAAAPAPGAVEQKVSFGEVQKVLEQRCYMCHGTAMQMKNVRVDSPDQVAAHAQGIYQQVVVTKIMPMNNSTGMTDAERALIGKWFEGGAPTK</sequence>
<feature type="transmembrane region" description="Helical" evidence="1">
    <location>
        <begin position="12"/>
        <end position="32"/>
    </location>
</feature>
<keyword evidence="1" id="KW-0472">Membrane</keyword>
<proteinExistence type="predicted"/>
<feature type="transmembrane region" description="Helical" evidence="1">
    <location>
        <begin position="181"/>
        <end position="200"/>
    </location>
</feature>
<evidence type="ECO:0000313" key="3">
    <source>
        <dbReference type="EMBL" id="MEJ8846241.1"/>
    </source>
</evidence>
<feature type="domain" description="Urate oxidase N-terminal" evidence="2">
    <location>
        <begin position="4"/>
        <end position="305"/>
    </location>
</feature>
<feature type="transmembrane region" description="Helical" evidence="1">
    <location>
        <begin position="124"/>
        <end position="141"/>
    </location>
</feature>
<dbReference type="RefSeq" id="WP_340341381.1">
    <property type="nucleotide sequence ID" value="NZ_JBBKZT010000002.1"/>
</dbReference>
<evidence type="ECO:0000256" key="1">
    <source>
        <dbReference type="SAM" id="Phobius"/>
    </source>
</evidence>
<name>A0ABU8WFL0_9BURK</name>
<dbReference type="InterPro" id="IPR010389">
    <property type="entry name" value="Urate_ox_N"/>
</dbReference>
<dbReference type="InterPro" id="IPR036909">
    <property type="entry name" value="Cyt_c-like_dom_sf"/>
</dbReference>
<dbReference type="Pfam" id="PF06181">
    <property type="entry name" value="Urate_ox_N"/>
    <property type="match status" value="1"/>
</dbReference>
<comment type="caution">
    <text evidence="3">The sequence shown here is derived from an EMBL/GenBank/DDBJ whole genome shotgun (WGS) entry which is preliminary data.</text>
</comment>
<accession>A0ABU8WFL0</accession>
<feature type="transmembrane region" description="Helical" evidence="1">
    <location>
        <begin position="153"/>
        <end position="175"/>
    </location>
</feature>
<evidence type="ECO:0000259" key="2">
    <source>
        <dbReference type="Pfam" id="PF06181"/>
    </source>
</evidence>
<keyword evidence="1" id="KW-1133">Transmembrane helix</keyword>
<organism evidence="3 4">
    <name type="scientific">Variovorax rhizosphaerae</name>
    <dbReference type="NCBI Taxonomy" id="1836200"/>
    <lineage>
        <taxon>Bacteria</taxon>
        <taxon>Pseudomonadati</taxon>
        <taxon>Pseudomonadota</taxon>
        <taxon>Betaproteobacteria</taxon>
        <taxon>Burkholderiales</taxon>
        <taxon>Comamonadaceae</taxon>
        <taxon>Variovorax</taxon>
    </lineage>
</organism>
<gene>
    <name evidence="3" type="ORF">WKW82_06260</name>
</gene>
<reference evidence="3 4" key="1">
    <citation type="submission" date="2024-03" db="EMBL/GenBank/DDBJ databases">
        <title>Novel species of the genus Variovorax.</title>
        <authorList>
            <person name="Liu Q."/>
            <person name="Xin Y.-H."/>
        </authorList>
    </citation>
    <scope>NUCLEOTIDE SEQUENCE [LARGE SCALE GENOMIC DNA]</scope>
    <source>
        <strain evidence="3 4">KACC 18900</strain>
    </source>
</reference>
<keyword evidence="4" id="KW-1185">Reference proteome</keyword>
<protein>
    <submittedName>
        <fullName evidence="3">Urate hydroxylase PuuD</fullName>
    </submittedName>
</protein>
<dbReference type="EMBL" id="JBBKZT010000002">
    <property type="protein sequence ID" value="MEJ8846241.1"/>
    <property type="molecule type" value="Genomic_DNA"/>
</dbReference>
<dbReference type="SUPFAM" id="SSF46626">
    <property type="entry name" value="Cytochrome c"/>
    <property type="match status" value="1"/>
</dbReference>
<dbReference type="Proteomes" id="UP001385892">
    <property type="component" value="Unassembled WGS sequence"/>
</dbReference>
<feature type="transmembrane region" description="Helical" evidence="1">
    <location>
        <begin position="288"/>
        <end position="306"/>
    </location>
</feature>
<keyword evidence="1" id="KW-0812">Transmembrane</keyword>
<feature type="transmembrane region" description="Helical" evidence="1">
    <location>
        <begin position="84"/>
        <end position="104"/>
    </location>
</feature>
<feature type="transmembrane region" description="Helical" evidence="1">
    <location>
        <begin position="255"/>
        <end position="276"/>
    </location>
</feature>
<evidence type="ECO:0000313" key="4">
    <source>
        <dbReference type="Proteomes" id="UP001385892"/>
    </source>
</evidence>